<sequence>MNLFLYQVKRKERKRREAKKNKRGTQISPYDLKESCRFKGIPSCPKPSSSSVCLGSRTGSVGGPVLDSTIDSMLLGNYPCSKCIWSVQEYQLKTQRAYHQPCL</sequence>
<dbReference type="Gramene" id="PGSC0003DMT400064078">
    <property type="protein sequence ID" value="PGSC0003DMT400064078"/>
    <property type="gene ID" value="PGSC0003DMG403024899"/>
</dbReference>
<evidence type="ECO:0000313" key="1">
    <source>
        <dbReference type="EnsemblPlants" id="PGSC0003DMT400064078"/>
    </source>
</evidence>
<dbReference type="Gramene" id="PGSC0003DMT400064162">
    <property type="protein sequence ID" value="PGSC0003DMT400064162"/>
    <property type="gene ID" value="PGSC0003DMG400024927"/>
</dbReference>
<dbReference type="Proteomes" id="UP000011115">
    <property type="component" value="Unassembled WGS sequence"/>
</dbReference>
<reference evidence="1" key="2">
    <citation type="submission" date="2015-06" db="UniProtKB">
        <authorList>
            <consortium name="EnsemblPlants"/>
        </authorList>
    </citation>
    <scope>IDENTIFICATION</scope>
    <source>
        <strain evidence="1">DM1-3 516 R44</strain>
    </source>
</reference>
<name>M1CBP4_SOLTU</name>
<accession>M1CBP4</accession>
<dbReference type="HOGENOM" id="CLU_2268562_0_0_1"/>
<protein>
    <submittedName>
        <fullName evidence="1">Non-imprinted in Prader-Willi/Angelman syndrome region protein</fullName>
    </submittedName>
</protein>
<dbReference type="EnsemblPlants" id="PGSC0003DMT400064162">
    <property type="protein sequence ID" value="PGSC0003DMT400064162"/>
    <property type="gene ID" value="PGSC0003DMG400024927"/>
</dbReference>
<organism evidence="1 2">
    <name type="scientific">Solanum tuberosum</name>
    <name type="common">Potato</name>
    <dbReference type="NCBI Taxonomy" id="4113"/>
    <lineage>
        <taxon>Eukaryota</taxon>
        <taxon>Viridiplantae</taxon>
        <taxon>Streptophyta</taxon>
        <taxon>Embryophyta</taxon>
        <taxon>Tracheophyta</taxon>
        <taxon>Spermatophyta</taxon>
        <taxon>Magnoliopsida</taxon>
        <taxon>eudicotyledons</taxon>
        <taxon>Gunneridae</taxon>
        <taxon>Pentapetalae</taxon>
        <taxon>asterids</taxon>
        <taxon>lamiids</taxon>
        <taxon>Solanales</taxon>
        <taxon>Solanaceae</taxon>
        <taxon>Solanoideae</taxon>
        <taxon>Solaneae</taxon>
        <taxon>Solanum</taxon>
    </lineage>
</organism>
<evidence type="ECO:0000313" key="2">
    <source>
        <dbReference type="Proteomes" id="UP000011115"/>
    </source>
</evidence>
<dbReference type="PaxDb" id="4113-PGSC0003DMT400064078"/>
<dbReference type="EnsemblPlants" id="PGSC0003DMT400064078">
    <property type="protein sequence ID" value="PGSC0003DMT400064078"/>
    <property type="gene ID" value="PGSC0003DMG403024899"/>
</dbReference>
<dbReference type="ExpressionAtlas" id="M1CBP4">
    <property type="expression patterns" value="baseline"/>
</dbReference>
<keyword evidence="2" id="KW-1185">Reference proteome</keyword>
<reference evidence="2" key="1">
    <citation type="journal article" date="2011" name="Nature">
        <title>Genome sequence and analysis of the tuber crop potato.</title>
        <authorList>
            <consortium name="The Potato Genome Sequencing Consortium"/>
        </authorList>
    </citation>
    <scope>NUCLEOTIDE SEQUENCE [LARGE SCALE GENOMIC DNA]</scope>
    <source>
        <strain evidence="2">cv. DM1-3 516 R44</strain>
    </source>
</reference>
<dbReference type="AlphaFoldDB" id="M1CBP4"/>
<proteinExistence type="predicted"/>